<evidence type="ECO:0000313" key="2">
    <source>
        <dbReference type="EMBL" id="CAB4651564.1"/>
    </source>
</evidence>
<feature type="domain" description="Cyclic nucleotide-binding" evidence="1">
    <location>
        <begin position="1"/>
        <end position="39"/>
    </location>
</feature>
<dbReference type="AlphaFoldDB" id="A0A6J6KTK3"/>
<organism evidence="2">
    <name type="scientific">freshwater metagenome</name>
    <dbReference type="NCBI Taxonomy" id="449393"/>
    <lineage>
        <taxon>unclassified sequences</taxon>
        <taxon>metagenomes</taxon>
        <taxon>ecological metagenomes</taxon>
    </lineage>
</organism>
<evidence type="ECO:0000259" key="1">
    <source>
        <dbReference type="PROSITE" id="PS50042"/>
    </source>
</evidence>
<proteinExistence type="predicted"/>
<protein>
    <submittedName>
        <fullName evidence="2">Unannotated protein</fullName>
    </submittedName>
</protein>
<dbReference type="EMBL" id="CAEZWM010000035">
    <property type="protein sequence ID" value="CAB4651564.1"/>
    <property type="molecule type" value="Genomic_DNA"/>
</dbReference>
<reference evidence="2" key="1">
    <citation type="submission" date="2020-05" db="EMBL/GenBank/DDBJ databases">
        <authorList>
            <person name="Chiriac C."/>
            <person name="Salcher M."/>
            <person name="Ghai R."/>
            <person name="Kavagutti S V."/>
        </authorList>
    </citation>
    <scope>NUCLEOTIDE SEQUENCE</scope>
</reference>
<name>A0A6J6KTK3_9ZZZZ</name>
<dbReference type="SUPFAM" id="SSF51206">
    <property type="entry name" value="cAMP-binding domain-like"/>
    <property type="match status" value="1"/>
</dbReference>
<dbReference type="PROSITE" id="PS50042">
    <property type="entry name" value="CNMP_BINDING_3"/>
    <property type="match status" value="1"/>
</dbReference>
<sequence length="125" mass="13180">MLGPGNHCGDLRLAQGEKRAETATALESCIVRALSREALSAGMSGALDREPDERRIVTTILRNGPATRDEICGLIPDLAPEAIDAALEALIRDAGLVETDGTYSMVMTRTAKRGSAGVLDRLGGF</sequence>
<dbReference type="InterPro" id="IPR000595">
    <property type="entry name" value="cNMP-bd_dom"/>
</dbReference>
<gene>
    <name evidence="2" type="ORF">UFOPK2242_00444</name>
</gene>
<accession>A0A6J6KTK3</accession>
<dbReference type="InterPro" id="IPR018490">
    <property type="entry name" value="cNMP-bd_dom_sf"/>
</dbReference>